<keyword evidence="1" id="KW-0732">Signal</keyword>
<accession>A0A7S2TX76</accession>
<sequence>MAALGLLLLGFSLREAAGSCVWSREKRFSSLEGIVDGVNVRFANVDEAKSACNEVGYNCKSIIFLRRMNRMNAVMGLPKRSEMKSFIPSGVLQLFYGHYVETAHGKKIASNLHRWRDRCWLLDRTA</sequence>
<feature type="signal peptide" evidence="1">
    <location>
        <begin position="1"/>
        <end position="18"/>
    </location>
</feature>
<proteinExistence type="predicted"/>
<dbReference type="EMBL" id="HBHP01024056">
    <property type="protein sequence ID" value="CAD9770983.1"/>
    <property type="molecule type" value="Transcribed_RNA"/>
</dbReference>
<evidence type="ECO:0000313" key="2">
    <source>
        <dbReference type="EMBL" id="CAD9770983.1"/>
    </source>
</evidence>
<name>A0A7S2TX76_9EUKA</name>
<organism evidence="2">
    <name type="scientific">Lotharella oceanica</name>
    <dbReference type="NCBI Taxonomy" id="641309"/>
    <lineage>
        <taxon>Eukaryota</taxon>
        <taxon>Sar</taxon>
        <taxon>Rhizaria</taxon>
        <taxon>Cercozoa</taxon>
        <taxon>Chlorarachniophyceae</taxon>
        <taxon>Lotharella</taxon>
    </lineage>
</organism>
<gene>
    <name evidence="2" type="ORF">LSP00402_LOCUS14972</name>
</gene>
<dbReference type="AlphaFoldDB" id="A0A7S2TX76"/>
<feature type="chain" id="PRO_5030675278" evidence="1">
    <location>
        <begin position="19"/>
        <end position="126"/>
    </location>
</feature>
<reference evidence="2" key="1">
    <citation type="submission" date="2021-01" db="EMBL/GenBank/DDBJ databases">
        <authorList>
            <person name="Corre E."/>
            <person name="Pelletier E."/>
            <person name="Niang G."/>
            <person name="Scheremetjew M."/>
            <person name="Finn R."/>
            <person name="Kale V."/>
            <person name="Holt S."/>
            <person name="Cochrane G."/>
            <person name="Meng A."/>
            <person name="Brown T."/>
            <person name="Cohen L."/>
        </authorList>
    </citation>
    <scope>NUCLEOTIDE SEQUENCE</scope>
    <source>
        <strain evidence="2">CCMP622</strain>
    </source>
</reference>
<protein>
    <submittedName>
        <fullName evidence="2">Uncharacterized protein</fullName>
    </submittedName>
</protein>
<evidence type="ECO:0000256" key="1">
    <source>
        <dbReference type="SAM" id="SignalP"/>
    </source>
</evidence>